<proteinExistence type="predicted"/>
<evidence type="ECO:0000313" key="2">
    <source>
        <dbReference type="Proteomes" id="UP001153332"/>
    </source>
</evidence>
<comment type="caution">
    <text evidence="1">The sequence shown here is derived from an EMBL/GenBank/DDBJ whole genome shotgun (WGS) entry which is preliminary data.</text>
</comment>
<keyword evidence="2" id="KW-1185">Reference proteome</keyword>
<dbReference type="EMBL" id="JAPUUL010001946">
    <property type="protein sequence ID" value="KAJ8126251.1"/>
    <property type="molecule type" value="Genomic_DNA"/>
</dbReference>
<organism evidence="1 2">
    <name type="scientific">Lasiodiplodia mahajangana</name>
    <dbReference type="NCBI Taxonomy" id="1108764"/>
    <lineage>
        <taxon>Eukaryota</taxon>
        <taxon>Fungi</taxon>
        <taxon>Dikarya</taxon>
        <taxon>Ascomycota</taxon>
        <taxon>Pezizomycotina</taxon>
        <taxon>Dothideomycetes</taxon>
        <taxon>Dothideomycetes incertae sedis</taxon>
        <taxon>Botryosphaeriales</taxon>
        <taxon>Botryosphaeriaceae</taxon>
        <taxon>Lasiodiplodia</taxon>
    </lineage>
</organism>
<accession>A0ACC2JFL6</accession>
<sequence>MTCQTRSQTRSQTESRAIRHTRSRTKRQTNHHGGNQGQSQARYQIGIRPRYHTRRPAKRLTRRENEYKAKPPFPFNKLPPEIRTMIVEEVIRSPRIIHIDLLAEDPGLYPGYTVKIKNNRIYSQCSQVCPLLGVSRQVRQIAMKEPLIVFDLQMSPVRGKRFHPRSGSYSFAIRRHDFLFFRGSESVRLDSASWGYRTLQIANVIIDLDVRSINYRNPGATPKWMDMISTVMTVTNILRNLECLENVYCLMQNPRTDKKRHFELDDLRELTPGRFPKHARALTTWLEEFGRLYGKISESPFNYHKEEHLKIIQRWRNVTVG</sequence>
<evidence type="ECO:0000313" key="1">
    <source>
        <dbReference type="EMBL" id="KAJ8126251.1"/>
    </source>
</evidence>
<protein>
    <submittedName>
        <fullName evidence="1">Uncharacterized protein</fullName>
    </submittedName>
</protein>
<name>A0ACC2JFL6_9PEZI</name>
<gene>
    <name evidence="1" type="ORF">O1611_g7386</name>
</gene>
<dbReference type="Proteomes" id="UP001153332">
    <property type="component" value="Unassembled WGS sequence"/>
</dbReference>
<reference evidence="1" key="1">
    <citation type="submission" date="2022-12" db="EMBL/GenBank/DDBJ databases">
        <title>Genome Sequence of Lasiodiplodia mahajangana.</title>
        <authorList>
            <person name="Buettner E."/>
        </authorList>
    </citation>
    <scope>NUCLEOTIDE SEQUENCE</scope>
    <source>
        <strain evidence="1">VT137</strain>
    </source>
</reference>